<dbReference type="EMBL" id="JARQZJ010000130">
    <property type="protein sequence ID" value="KAK9891753.1"/>
    <property type="molecule type" value="Genomic_DNA"/>
</dbReference>
<protein>
    <submittedName>
        <fullName evidence="2">Uncharacterized protein</fullName>
    </submittedName>
</protein>
<keyword evidence="1" id="KW-0812">Transmembrane</keyword>
<proteinExistence type="predicted"/>
<gene>
    <name evidence="2" type="ORF">WA026_016550</name>
</gene>
<evidence type="ECO:0000313" key="2">
    <source>
        <dbReference type="EMBL" id="KAK9891753.1"/>
    </source>
</evidence>
<keyword evidence="1" id="KW-1133">Transmembrane helix</keyword>
<keyword evidence="1" id="KW-0472">Membrane</keyword>
<organism evidence="2 3">
    <name type="scientific">Henosepilachna vigintioctopunctata</name>
    <dbReference type="NCBI Taxonomy" id="420089"/>
    <lineage>
        <taxon>Eukaryota</taxon>
        <taxon>Metazoa</taxon>
        <taxon>Ecdysozoa</taxon>
        <taxon>Arthropoda</taxon>
        <taxon>Hexapoda</taxon>
        <taxon>Insecta</taxon>
        <taxon>Pterygota</taxon>
        <taxon>Neoptera</taxon>
        <taxon>Endopterygota</taxon>
        <taxon>Coleoptera</taxon>
        <taxon>Polyphaga</taxon>
        <taxon>Cucujiformia</taxon>
        <taxon>Coccinelloidea</taxon>
        <taxon>Coccinellidae</taxon>
        <taxon>Epilachninae</taxon>
        <taxon>Epilachnini</taxon>
        <taxon>Henosepilachna</taxon>
    </lineage>
</organism>
<sequence>MAAPNSEYGPSDNQQFYQTWIKTDALYNKLFLSGVNLPPMDDDYTNVYILTMAYLAWYGHHMVIYSGKQVDRIKARVASWADLLGPEISRNKIADQNHARRMLVQAVRALSRAAVFSVVSTATAVTFLQHPGATPEIWTATTGDDNAQLTPEGAMMILSHMASTAQRAFTTRDDSTCIFGNTEKGYYRSFH</sequence>
<name>A0AAW1VGF0_9CUCU</name>
<keyword evidence="3" id="KW-1185">Reference proteome</keyword>
<accession>A0AAW1VGF0</accession>
<dbReference type="AlphaFoldDB" id="A0AAW1VGF0"/>
<evidence type="ECO:0000256" key="1">
    <source>
        <dbReference type="SAM" id="Phobius"/>
    </source>
</evidence>
<dbReference type="Proteomes" id="UP001431783">
    <property type="component" value="Unassembled WGS sequence"/>
</dbReference>
<feature type="transmembrane region" description="Helical" evidence="1">
    <location>
        <begin position="47"/>
        <end position="66"/>
    </location>
</feature>
<reference evidence="2 3" key="1">
    <citation type="submission" date="2023-03" db="EMBL/GenBank/DDBJ databases">
        <title>Genome insight into feeding habits of ladybird beetles.</title>
        <authorList>
            <person name="Li H.-S."/>
            <person name="Huang Y.-H."/>
            <person name="Pang H."/>
        </authorList>
    </citation>
    <scope>NUCLEOTIDE SEQUENCE [LARGE SCALE GENOMIC DNA]</scope>
    <source>
        <strain evidence="2">SYSU_2023b</strain>
        <tissue evidence="2">Whole body</tissue>
    </source>
</reference>
<comment type="caution">
    <text evidence="2">The sequence shown here is derived from an EMBL/GenBank/DDBJ whole genome shotgun (WGS) entry which is preliminary data.</text>
</comment>
<evidence type="ECO:0000313" key="3">
    <source>
        <dbReference type="Proteomes" id="UP001431783"/>
    </source>
</evidence>